<sequence>MNNNNFTSFTRSSITSNNFTNFISYSSSYFINYFSNHPSNHSSNFFSNQFNSTTPKSSSASTSKSSTPALEPNNKKTRTKSLKKTLTKLGKIPKAKPTKTKRSLQDEDGDIIMDDAEQNWSKPASSEINKVFKEFLKTNQSFETLNSKDDFNRWWFDINNNCSRIGFNNILNRMVDATLVGVKLGIKEDHEAVIKQLFAKTVKIGEFGKNTNDHAQTMLHEILNACGLILDVQECMLRIREYRFNLTNDRFQTLNQWEELSLIMKLSKYEMPNKQLCAHLAVNFDIDYNCQDILEIIEKFINEEKNDIPLVIDAVYNKLKSLTNIRSKDNVLKEITRRRVNGISIGNGNVNGNGNGNGNVNGIFNANSNRNNNVRNDTRRSSVRNNARNNGRRTNMRSNGGNNNQMNNNINNNYPVNGNSNDNGNGNNNGGRNVRRRRNPRHCVICGANHDPRDCDRRYDVGCWKCGDSNHFMNRCPVISNERKKFKVNAILNDVEARSILEIMMAEKESNINDKDLEVARHQG</sequence>
<reference evidence="4 5" key="1">
    <citation type="journal article" date="2023" name="Elife">
        <title>Identification of key yeast species and microbe-microbe interactions impacting larval growth of Drosophila in the wild.</title>
        <authorList>
            <person name="Mure A."/>
            <person name="Sugiura Y."/>
            <person name="Maeda R."/>
            <person name="Honda K."/>
            <person name="Sakurai N."/>
            <person name="Takahashi Y."/>
            <person name="Watada M."/>
            <person name="Katoh T."/>
            <person name="Gotoh A."/>
            <person name="Gotoh Y."/>
            <person name="Taniguchi I."/>
            <person name="Nakamura K."/>
            <person name="Hayashi T."/>
            <person name="Katayama T."/>
            <person name="Uemura T."/>
            <person name="Hattori Y."/>
        </authorList>
    </citation>
    <scope>NUCLEOTIDE SEQUENCE [LARGE SCALE GENOMIC DNA]</scope>
    <source>
        <strain evidence="4 5">PK-24</strain>
    </source>
</reference>
<keyword evidence="1" id="KW-0862">Zinc</keyword>
<dbReference type="PROSITE" id="PS50158">
    <property type="entry name" value="ZF_CCHC"/>
    <property type="match status" value="1"/>
</dbReference>
<dbReference type="SUPFAM" id="SSF57756">
    <property type="entry name" value="Retrovirus zinc finger-like domains"/>
    <property type="match status" value="1"/>
</dbReference>
<feature type="compositionally biased region" description="Low complexity" evidence="2">
    <location>
        <begin position="366"/>
        <end position="375"/>
    </location>
</feature>
<protein>
    <recommendedName>
        <fullName evidence="3">CCHC-type domain-containing protein</fullName>
    </recommendedName>
</protein>
<feature type="domain" description="CCHC-type" evidence="3">
    <location>
        <begin position="463"/>
        <end position="477"/>
    </location>
</feature>
<accession>A0AAV5RAV7</accession>
<keyword evidence="1" id="KW-0863">Zinc-finger</keyword>
<dbReference type="InterPro" id="IPR001878">
    <property type="entry name" value="Znf_CCHC"/>
</dbReference>
<evidence type="ECO:0000313" key="4">
    <source>
        <dbReference type="EMBL" id="GMM47938.1"/>
    </source>
</evidence>
<keyword evidence="1" id="KW-0479">Metal-binding</keyword>
<evidence type="ECO:0000259" key="3">
    <source>
        <dbReference type="PROSITE" id="PS50158"/>
    </source>
</evidence>
<dbReference type="GO" id="GO:0003676">
    <property type="term" value="F:nucleic acid binding"/>
    <property type="evidence" value="ECO:0007669"/>
    <property type="project" value="InterPro"/>
</dbReference>
<dbReference type="GO" id="GO:0008270">
    <property type="term" value="F:zinc ion binding"/>
    <property type="evidence" value="ECO:0007669"/>
    <property type="project" value="UniProtKB-KW"/>
</dbReference>
<organism evidence="4 5">
    <name type="scientific">Pichia kluyveri</name>
    <name type="common">Yeast</name>
    <dbReference type="NCBI Taxonomy" id="36015"/>
    <lineage>
        <taxon>Eukaryota</taxon>
        <taxon>Fungi</taxon>
        <taxon>Dikarya</taxon>
        <taxon>Ascomycota</taxon>
        <taxon>Saccharomycotina</taxon>
        <taxon>Pichiomycetes</taxon>
        <taxon>Pichiales</taxon>
        <taxon>Pichiaceae</taxon>
        <taxon>Pichia</taxon>
    </lineage>
</organism>
<dbReference type="AlphaFoldDB" id="A0AAV5RAV7"/>
<evidence type="ECO:0000256" key="1">
    <source>
        <dbReference type="PROSITE-ProRule" id="PRU00047"/>
    </source>
</evidence>
<gene>
    <name evidence="4" type="ORF">DAPK24_045360</name>
</gene>
<feature type="region of interest" description="Disordered" evidence="2">
    <location>
        <begin position="366"/>
        <end position="436"/>
    </location>
</feature>
<dbReference type="Proteomes" id="UP001378960">
    <property type="component" value="Unassembled WGS sequence"/>
</dbReference>
<feature type="compositionally biased region" description="Low complexity" evidence="2">
    <location>
        <begin position="56"/>
        <end position="69"/>
    </location>
</feature>
<evidence type="ECO:0000256" key="2">
    <source>
        <dbReference type="SAM" id="MobiDB-lite"/>
    </source>
</evidence>
<keyword evidence="5" id="KW-1185">Reference proteome</keyword>
<feature type="compositionally biased region" description="Low complexity" evidence="2">
    <location>
        <begin position="396"/>
        <end position="432"/>
    </location>
</feature>
<proteinExistence type="predicted"/>
<name>A0AAV5RAV7_PICKL</name>
<evidence type="ECO:0000313" key="5">
    <source>
        <dbReference type="Proteomes" id="UP001378960"/>
    </source>
</evidence>
<dbReference type="EMBL" id="BTGB01000009">
    <property type="protein sequence ID" value="GMM47938.1"/>
    <property type="molecule type" value="Genomic_DNA"/>
</dbReference>
<dbReference type="InterPro" id="IPR036875">
    <property type="entry name" value="Znf_CCHC_sf"/>
</dbReference>
<feature type="region of interest" description="Disordered" evidence="2">
    <location>
        <begin position="56"/>
        <end position="82"/>
    </location>
</feature>
<comment type="caution">
    <text evidence="4">The sequence shown here is derived from an EMBL/GenBank/DDBJ whole genome shotgun (WGS) entry which is preliminary data.</text>
</comment>